<organism evidence="2 3">
    <name type="scientific">Streptomyces lacrimifluminis</name>
    <dbReference type="NCBI Taxonomy" id="1500077"/>
    <lineage>
        <taxon>Bacteria</taxon>
        <taxon>Bacillati</taxon>
        <taxon>Actinomycetota</taxon>
        <taxon>Actinomycetes</taxon>
        <taxon>Kitasatosporales</taxon>
        <taxon>Streptomycetaceae</taxon>
        <taxon>Streptomyces</taxon>
    </lineage>
</organism>
<dbReference type="SUPFAM" id="SSF52540">
    <property type="entry name" value="P-loop containing nucleoside triphosphate hydrolases"/>
    <property type="match status" value="1"/>
</dbReference>
<protein>
    <submittedName>
        <fullName evidence="2">LuxR family transcriptional regulator</fullName>
    </submittedName>
</protein>
<comment type="caution">
    <text evidence="2">The sequence shown here is derived from an EMBL/GenBank/DDBJ whole genome shotgun (WGS) entry which is preliminary data.</text>
</comment>
<dbReference type="InterPro" id="IPR036388">
    <property type="entry name" value="WH-like_DNA-bd_sf"/>
</dbReference>
<dbReference type="CDD" id="cd06170">
    <property type="entry name" value="LuxR_C_like"/>
    <property type="match status" value="1"/>
</dbReference>
<dbReference type="GO" id="GO:0016887">
    <property type="term" value="F:ATP hydrolysis activity"/>
    <property type="evidence" value="ECO:0007669"/>
    <property type="project" value="InterPro"/>
</dbReference>
<dbReference type="SUPFAM" id="SSF46894">
    <property type="entry name" value="C-terminal effector domain of the bipartite response regulators"/>
    <property type="match status" value="1"/>
</dbReference>
<dbReference type="Gene3D" id="1.10.10.10">
    <property type="entry name" value="Winged helix-like DNA-binding domain superfamily/Winged helix DNA-binding domain"/>
    <property type="match status" value="1"/>
</dbReference>
<dbReference type="GO" id="GO:0003677">
    <property type="term" value="F:DNA binding"/>
    <property type="evidence" value="ECO:0007669"/>
    <property type="project" value="InterPro"/>
</dbReference>
<dbReference type="PRINTS" id="PR00038">
    <property type="entry name" value="HTHLUXR"/>
</dbReference>
<feature type="domain" description="HTH luxR-type" evidence="1">
    <location>
        <begin position="715"/>
        <end position="780"/>
    </location>
</feature>
<reference evidence="2" key="2">
    <citation type="submission" date="2020-09" db="EMBL/GenBank/DDBJ databases">
        <authorList>
            <person name="Sun Q."/>
            <person name="Zhou Y."/>
        </authorList>
    </citation>
    <scope>NUCLEOTIDE SEQUENCE</scope>
    <source>
        <strain evidence="2">CGMCC 4.7272</strain>
    </source>
</reference>
<dbReference type="SUPFAM" id="SSF48452">
    <property type="entry name" value="TPR-like"/>
    <property type="match status" value="2"/>
</dbReference>
<evidence type="ECO:0000313" key="3">
    <source>
        <dbReference type="Proteomes" id="UP000625682"/>
    </source>
</evidence>
<proteinExistence type="predicted"/>
<dbReference type="InterPro" id="IPR011990">
    <property type="entry name" value="TPR-like_helical_dom_sf"/>
</dbReference>
<dbReference type="AlphaFoldDB" id="A0A917LCP4"/>
<dbReference type="Gene3D" id="1.25.40.10">
    <property type="entry name" value="Tetratricopeptide repeat domain"/>
    <property type="match status" value="1"/>
</dbReference>
<dbReference type="PANTHER" id="PTHR47691:SF3">
    <property type="entry name" value="HTH-TYPE TRANSCRIPTIONAL REGULATOR RV0890C-RELATED"/>
    <property type="match status" value="1"/>
</dbReference>
<dbReference type="PROSITE" id="PS00622">
    <property type="entry name" value="HTH_LUXR_1"/>
    <property type="match status" value="1"/>
</dbReference>
<dbReference type="GO" id="GO:0006355">
    <property type="term" value="P:regulation of DNA-templated transcription"/>
    <property type="evidence" value="ECO:0007669"/>
    <property type="project" value="InterPro"/>
</dbReference>
<dbReference type="InterPro" id="IPR027417">
    <property type="entry name" value="P-loop_NTPase"/>
</dbReference>
<name>A0A917LCP4_9ACTN</name>
<dbReference type="Pfam" id="PF25872">
    <property type="entry name" value="HTH_77"/>
    <property type="match status" value="1"/>
</dbReference>
<dbReference type="PANTHER" id="PTHR47691">
    <property type="entry name" value="REGULATOR-RELATED"/>
    <property type="match status" value="1"/>
</dbReference>
<dbReference type="PROSITE" id="PS50043">
    <property type="entry name" value="HTH_LUXR_2"/>
    <property type="match status" value="1"/>
</dbReference>
<dbReference type="Proteomes" id="UP000625682">
    <property type="component" value="Unassembled WGS sequence"/>
</dbReference>
<dbReference type="Pfam" id="PF00196">
    <property type="entry name" value="GerE"/>
    <property type="match status" value="1"/>
</dbReference>
<dbReference type="InterPro" id="IPR016032">
    <property type="entry name" value="Sig_transdc_resp-reg_C-effctor"/>
</dbReference>
<dbReference type="Gene3D" id="3.40.50.300">
    <property type="entry name" value="P-loop containing nucleotide triphosphate hydrolases"/>
    <property type="match status" value="1"/>
</dbReference>
<evidence type="ECO:0000259" key="1">
    <source>
        <dbReference type="PROSITE" id="PS50043"/>
    </source>
</evidence>
<dbReference type="PRINTS" id="PR00364">
    <property type="entry name" value="DISEASERSIST"/>
</dbReference>
<dbReference type="InterPro" id="IPR058852">
    <property type="entry name" value="HTH_77"/>
</dbReference>
<dbReference type="Pfam" id="PF13401">
    <property type="entry name" value="AAA_22"/>
    <property type="match status" value="1"/>
</dbReference>
<dbReference type="RefSeq" id="WP_189150727.1">
    <property type="nucleotide sequence ID" value="NZ_BAABER010000024.1"/>
</dbReference>
<dbReference type="SMART" id="SM00421">
    <property type="entry name" value="HTH_LUXR"/>
    <property type="match status" value="1"/>
</dbReference>
<gene>
    <name evidence="2" type="ORF">GCM10012282_62040</name>
</gene>
<keyword evidence="3" id="KW-1185">Reference proteome</keyword>
<dbReference type="InterPro" id="IPR049945">
    <property type="entry name" value="AAA_22"/>
</dbReference>
<sequence length="794" mass="85023">MVSTFGPYAGNLPAASTSFVGRRQDVAEIRRSLSGARLLTLTGAGGIGKTRLALEAATVAGEDYPEGVWLVDLAPVRHPAALASATATALGLPDLGARPPLEQLTAHLAERRTLLVLDNCEHLVDACAELARLLLSAAPGLRILTTSRRTLDVVGECVFSVAPLSPADSLLLLGDRAAAVDADFRIEEADEAHVSRLCTDLDGLPLAIELAASRLRTLTVEQAVDRLEDRFALLADIDRSAPPRQRTLRAAIDGSYELCAPAEQLLWQRLSVFAGGFALDAAEDVCAGHGLSPYEVLDLLDRLVSQSIVLITEREGQPRYRLLETIREYGRERLAWSGEQERLLRRHRDFFLSLAERTAADWFGPGQEQALARLRAEHDNLLAALEHGRRAQTVVPVPARARTAAAESAGRAREVADPGDTQAWLALAAALCFHWCCNGFIGEGRRQFDRVLAAAPAPTPARAAALWSAAWVCQMQGDLDAADRWLDEAEELGERLGDPLVRPNVEGMRGTLALYRGRPHEAVPLLEGAVAAQSTLGGEPGTLRWLFQLTLAQVYLGDPGAAETGRRAVAVSEAHGERLTRAYALWVLGFGAWLRGSPEESGALMAAALEIHRGFNDHAGVVMALEVLAWSIAAFGDHERAALLLGALRPLSRELSPSSAGAFAEPHARCEEAIVEALGRAAYDKAFAEGGSYDSLPAAIALALGTGKGPRAAVSHAPLKALSRREREVAALVAEGMSNRQIATALGRSPRTVTGHVENILAKLGLGSRTQVGAWWTVNGETIRGTDARRDSRT</sequence>
<dbReference type="InterPro" id="IPR000792">
    <property type="entry name" value="Tscrpt_reg_LuxR_C"/>
</dbReference>
<accession>A0A917LCP4</accession>
<dbReference type="EMBL" id="BMMU01000026">
    <property type="protein sequence ID" value="GGJ56542.1"/>
    <property type="molecule type" value="Genomic_DNA"/>
</dbReference>
<evidence type="ECO:0000313" key="2">
    <source>
        <dbReference type="EMBL" id="GGJ56542.1"/>
    </source>
</evidence>
<reference evidence="2" key="1">
    <citation type="journal article" date="2014" name="Int. J. Syst. Evol. Microbiol.">
        <title>Complete genome sequence of Corynebacterium casei LMG S-19264T (=DSM 44701T), isolated from a smear-ripened cheese.</title>
        <authorList>
            <consortium name="US DOE Joint Genome Institute (JGI-PGF)"/>
            <person name="Walter F."/>
            <person name="Albersmeier A."/>
            <person name="Kalinowski J."/>
            <person name="Ruckert C."/>
        </authorList>
    </citation>
    <scope>NUCLEOTIDE SEQUENCE</scope>
    <source>
        <strain evidence="2">CGMCC 4.7272</strain>
    </source>
</reference>